<gene>
    <name evidence="2" type="ORF">GUITHDRAFT_113360</name>
</gene>
<evidence type="ECO:0000313" key="2">
    <source>
        <dbReference type="EMBL" id="EKX40574.1"/>
    </source>
</evidence>
<feature type="transmembrane region" description="Helical" evidence="1">
    <location>
        <begin position="43"/>
        <end position="64"/>
    </location>
</feature>
<sequence length="436" mass="50857">MGQVWKLGLYRILRPIFNFFDQNTFLRSFAKNYIYSKELYTDFFALSVFLALQNFAALGVALYWQVKYEYLPWWLIFAYYCQWVGLGGRGMGGAYTLSHKEGHHRGGGLYKNWIASTFGNVWENWMGYLYGIVPYNFSTSHVFLHHKLNGGKGDAMYQWDLDRSSWSDLMLFQYRVMVYMTGWSSMETFRTLADSNTVMAKNYQMLLKGMILYWVVCPSVSLSLLVGVAGCSIISSLKFMFYIWFEPMCGMAFFLALINFAFHAFIELDESGRHVACVNSTVIFDGDDDYWGEDDHMAHHYYTNVSHRDLPEHQQTQHQEWKKWTASCFKKLSIVELAIFILLKEWKRLATYHFVDFSGKLSVDEIAHLLEVRAKRKEMDYETYEFDYLPNLKANAVDLVKDGTCRNVGEALKHLAHTSTPLIEGQVTQKIYKKQN</sequence>
<dbReference type="AlphaFoldDB" id="L1IXF8"/>
<organism evidence="2">
    <name type="scientific">Guillardia theta (strain CCMP2712)</name>
    <name type="common">Cryptophyte</name>
    <dbReference type="NCBI Taxonomy" id="905079"/>
    <lineage>
        <taxon>Eukaryota</taxon>
        <taxon>Cryptophyceae</taxon>
        <taxon>Pyrenomonadales</taxon>
        <taxon>Geminigeraceae</taxon>
        <taxon>Guillardia</taxon>
    </lineage>
</organism>
<feature type="transmembrane region" description="Helical" evidence="1">
    <location>
        <begin position="70"/>
        <end position="88"/>
    </location>
</feature>
<reference evidence="4" key="2">
    <citation type="submission" date="2012-11" db="EMBL/GenBank/DDBJ databases">
        <authorList>
            <person name="Kuo A."/>
            <person name="Curtis B.A."/>
            <person name="Tanifuji G."/>
            <person name="Burki F."/>
            <person name="Gruber A."/>
            <person name="Irimia M."/>
            <person name="Maruyama S."/>
            <person name="Arias M.C."/>
            <person name="Ball S.G."/>
            <person name="Gile G.H."/>
            <person name="Hirakawa Y."/>
            <person name="Hopkins J.F."/>
            <person name="Rensing S.A."/>
            <person name="Schmutz J."/>
            <person name="Symeonidi A."/>
            <person name="Elias M."/>
            <person name="Eveleigh R.J."/>
            <person name="Herman E.K."/>
            <person name="Klute M.J."/>
            <person name="Nakayama T."/>
            <person name="Obornik M."/>
            <person name="Reyes-Prieto A."/>
            <person name="Armbrust E.V."/>
            <person name="Aves S.J."/>
            <person name="Beiko R.G."/>
            <person name="Coutinho P."/>
            <person name="Dacks J.B."/>
            <person name="Durnford D.G."/>
            <person name="Fast N.M."/>
            <person name="Green B.R."/>
            <person name="Grisdale C."/>
            <person name="Hempe F."/>
            <person name="Henrissat B."/>
            <person name="Hoppner M.P."/>
            <person name="Ishida K.-I."/>
            <person name="Kim E."/>
            <person name="Koreny L."/>
            <person name="Kroth P.G."/>
            <person name="Liu Y."/>
            <person name="Malik S.-B."/>
            <person name="Maier U.G."/>
            <person name="McRose D."/>
            <person name="Mock T."/>
            <person name="Neilson J.A."/>
            <person name="Onodera N.T."/>
            <person name="Poole A.M."/>
            <person name="Pritham E.J."/>
            <person name="Richards T.A."/>
            <person name="Rocap G."/>
            <person name="Roy S.W."/>
            <person name="Sarai C."/>
            <person name="Schaack S."/>
            <person name="Shirato S."/>
            <person name="Slamovits C.H."/>
            <person name="Spencer D.F."/>
            <person name="Suzuki S."/>
            <person name="Worden A.Z."/>
            <person name="Zauner S."/>
            <person name="Barry K."/>
            <person name="Bell C."/>
            <person name="Bharti A.K."/>
            <person name="Crow J.A."/>
            <person name="Grimwood J."/>
            <person name="Kramer R."/>
            <person name="Lindquist E."/>
            <person name="Lucas S."/>
            <person name="Salamov A."/>
            <person name="McFadden G.I."/>
            <person name="Lane C.E."/>
            <person name="Keeling P.J."/>
            <person name="Gray M.W."/>
            <person name="Grigoriev I.V."/>
            <person name="Archibald J.M."/>
        </authorList>
    </citation>
    <scope>NUCLEOTIDE SEQUENCE</scope>
    <source>
        <strain evidence="4">CCMP2712</strain>
    </source>
</reference>
<dbReference type="STRING" id="905079.L1IXF8"/>
<dbReference type="GeneID" id="17297156"/>
<dbReference type="EMBL" id="JH993030">
    <property type="protein sequence ID" value="EKX40574.1"/>
    <property type="molecule type" value="Genomic_DNA"/>
</dbReference>
<keyword evidence="1" id="KW-0812">Transmembrane</keyword>
<reference evidence="2 4" key="1">
    <citation type="journal article" date="2012" name="Nature">
        <title>Algal genomes reveal evolutionary mosaicism and the fate of nucleomorphs.</title>
        <authorList>
            <consortium name="DOE Joint Genome Institute"/>
            <person name="Curtis B.A."/>
            <person name="Tanifuji G."/>
            <person name="Burki F."/>
            <person name="Gruber A."/>
            <person name="Irimia M."/>
            <person name="Maruyama S."/>
            <person name="Arias M.C."/>
            <person name="Ball S.G."/>
            <person name="Gile G.H."/>
            <person name="Hirakawa Y."/>
            <person name="Hopkins J.F."/>
            <person name="Kuo A."/>
            <person name="Rensing S.A."/>
            <person name="Schmutz J."/>
            <person name="Symeonidi A."/>
            <person name="Elias M."/>
            <person name="Eveleigh R.J."/>
            <person name="Herman E.K."/>
            <person name="Klute M.J."/>
            <person name="Nakayama T."/>
            <person name="Obornik M."/>
            <person name="Reyes-Prieto A."/>
            <person name="Armbrust E.V."/>
            <person name="Aves S.J."/>
            <person name="Beiko R.G."/>
            <person name="Coutinho P."/>
            <person name="Dacks J.B."/>
            <person name="Durnford D.G."/>
            <person name="Fast N.M."/>
            <person name="Green B.R."/>
            <person name="Grisdale C.J."/>
            <person name="Hempel F."/>
            <person name="Henrissat B."/>
            <person name="Hoppner M.P."/>
            <person name="Ishida K."/>
            <person name="Kim E."/>
            <person name="Koreny L."/>
            <person name="Kroth P.G."/>
            <person name="Liu Y."/>
            <person name="Malik S.B."/>
            <person name="Maier U.G."/>
            <person name="McRose D."/>
            <person name="Mock T."/>
            <person name="Neilson J.A."/>
            <person name="Onodera N.T."/>
            <person name="Poole A.M."/>
            <person name="Pritham E.J."/>
            <person name="Richards T.A."/>
            <person name="Rocap G."/>
            <person name="Roy S.W."/>
            <person name="Sarai C."/>
            <person name="Schaack S."/>
            <person name="Shirato S."/>
            <person name="Slamovits C.H."/>
            <person name="Spencer D.F."/>
            <person name="Suzuki S."/>
            <person name="Worden A.Z."/>
            <person name="Zauner S."/>
            <person name="Barry K."/>
            <person name="Bell C."/>
            <person name="Bharti A.K."/>
            <person name="Crow J.A."/>
            <person name="Grimwood J."/>
            <person name="Kramer R."/>
            <person name="Lindquist E."/>
            <person name="Lucas S."/>
            <person name="Salamov A."/>
            <person name="McFadden G.I."/>
            <person name="Lane C.E."/>
            <person name="Keeling P.J."/>
            <person name="Gray M.W."/>
            <person name="Grigoriev I.V."/>
            <person name="Archibald J.M."/>
        </authorList>
    </citation>
    <scope>NUCLEOTIDE SEQUENCE</scope>
    <source>
        <strain evidence="2 4">CCMP2712</strain>
    </source>
</reference>
<evidence type="ECO:0008006" key="5">
    <source>
        <dbReference type="Google" id="ProtNLM"/>
    </source>
</evidence>
<dbReference type="RefSeq" id="XP_005827554.1">
    <property type="nucleotide sequence ID" value="XM_005827497.1"/>
</dbReference>
<feature type="transmembrane region" description="Helical" evidence="1">
    <location>
        <begin position="211"/>
        <end position="235"/>
    </location>
</feature>
<proteinExistence type="predicted"/>
<keyword evidence="1" id="KW-1133">Transmembrane helix</keyword>
<dbReference type="OMA" id="YTFAHKE"/>
<keyword evidence="4" id="KW-1185">Reference proteome</keyword>
<dbReference type="OrthoDB" id="1470350at2759"/>
<evidence type="ECO:0000256" key="1">
    <source>
        <dbReference type="SAM" id="Phobius"/>
    </source>
</evidence>
<dbReference type="KEGG" id="gtt:GUITHDRAFT_113360"/>
<dbReference type="HOGENOM" id="CLU_629229_0_0_1"/>
<dbReference type="Proteomes" id="UP000011087">
    <property type="component" value="Unassembled WGS sequence"/>
</dbReference>
<dbReference type="PaxDb" id="55529-EKX40574"/>
<feature type="transmembrane region" description="Helical" evidence="1">
    <location>
        <begin position="241"/>
        <end position="266"/>
    </location>
</feature>
<dbReference type="eggNOG" id="ENOG502RXA2">
    <property type="taxonomic scope" value="Eukaryota"/>
</dbReference>
<accession>L1IXF8</accession>
<evidence type="ECO:0000313" key="3">
    <source>
        <dbReference type="EnsemblProtists" id="EKX40574"/>
    </source>
</evidence>
<name>L1IXF8_GUITC</name>
<protein>
    <recommendedName>
        <fullName evidence="5">Fatty acid desaturase domain-containing protein</fullName>
    </recommendedName>
</protein>
<dbReference type="EnsemblProtists" id="EKX40574">
    <property type="protein sequence ID" value="EKX40574"/>
    <property type="gene ID" value="GUITHDRAFT_113360"/>
</dbReference>
<keyword evidence="1" id="KW-0472">Membrane</keyword>
<evidence type="ECO:0000313" key="4">
    <source>
        <dbReference type="Proteomes" id="UP000011087"/>
    </source>
</evidence>
<reference evidence="3" key="3">
    <citation type="submission" date="2015-06" db="UniProtKB">
        <authorList>
            <consortium name="EnsemblProtists"/>
        </authorList>
    </citation>
    <scope>IDENTIFICATION</scope>
</reference>